<dbReference type="Proteomes" id="UP000799441">
    <property type="component" value="Unassembled WGS sequence"/>
</dbReference>
<dbReference type="OrthoDB" id="3248508at2759"/>
<evidence type="ECO:0000256" key="1">
    <source>
        <dbReference type="SAM" id="MobiDB-lite"/>
    </source>
</evidence>
<feature type="region of interest" description="Disordered" evidence="1">
    <location>
        <begin position="1"/>
        <end position="87"/>
    </location>
</feature>
<evidence type="ECO:0000313" key="2">
    <source>
        <dbReference type="EMBL" id="KAF2719414.1"/>
    </source>
</evidence>
<dbReference type="AlphaFoldDB" id="A0A9P4UMB7"/>
<dbReference type="PANTHER" id="PTHR47842:SF3">
    <property type="entry name" value="DUF676 DOMAIN-CONTAINING PROTEIN"/>
    <property type="match status" value="1"/>
</dbReference>
<dbReference type="PANTHER" id="PTHR47842">
    <property type="entry name" value="EXPRESSED PROTEIN"/>
    <property type="match status" value="1"/>
</dbReference>
<keyword evidence="3" id="KW-1185">Reference proteome</keyword>
<feature type="region of interest" description="Disordered" evidence="1">
    <location>
        <begin position="453"/>
        <end position="737"/>
    </location>
</feature>
<accession>A0A9P4UMB7</accession>
<feature type="compositionally biased region" description="Polar residues" evidence="1">
    <location>
        <begin position="67"/>
        <end position="76"/>
    </location>
</feature>
<dbReference type="InterPro" id="IPR029058">
    <property type="entry name" value="AB_hydrolase_fold"/>
</dbReference>
<comment type="caution">
    <text evidence="2">The sequence shown here is derived from an EMBL/GenBank/DDBJ whole genome shotgun (WGS) entry which is preliminary data.</text>
</comment>
<reference evidence="2" key="1">
    <citation type="journal article" date="2020" name="Stud. Mycol.">
        <title>101 Dothideomycetes genomes: a test case for predicting lifestyles and emergence of pathogens.</title>
        <authorList>
            <person name="Haridas S."/>
            <person name="Albert R."/>
            <person name="Binder M."/>
            <person name="Bloem J."/>
            <person name="Labutti K."/>
            <person name="Salamov A."/>
            <person name="Andreopoulos B."/>
            <person name="Baker S."/>
            <person name="Barry K."/>
            <person name="Bills G."/>
            <person name="Bluhm B."/>
            <person name="Cannon C."/>
            <person name="Castanera R."/>
            <person name="Culley D."/>
            <person name="Daum C."/>
            <person name="Ezra D."/>
            <person name="Gonzalez J."/>
            <person name="Henrissat B."/>
            <person name="Kuo A."/>
            <person name="Liang C."/>
            <person name="Lipzen A."/>
            <person name="Lutzoni F."/>
            <person name="Magnuson J."/>
            <person name="Mondo S."/>
            <person name="Nolan M."/>
            <person name="Ohm R."/>
            <person name="Pangilinan J."/>
            <person name="Park H.-J."/>
            <person name="Ramirez L."/>
            <person name="Alfaro M."/>
            <person name="Sun H."/>
            <person name="Tritt A."/>
            <person name="Yoshinaga Y."/>
            <person name="Zwiers L.-H."/>
            <person name="Turgeon B."/>
            <person name="Goodwin S."/>
            <person name="Spatafora J."/>
            <person name="Crous P."/>
            <person name="Grigoriev I."/>
        </authorList>
    </citation>
    <scope>NUCLEOTIDE SEQUENCE</scope>
    <source>
        <strain evidence="2">CBS 116435</strain>
    </source>
</reference>
<dbReference type="SUPFAM" id="SSF53474">
    <property type="entry name" value="alpha/beta-Hydrolases"/>
    <property type="match status" value="1"/>
</dbReference>
<feature type="compositionally biased region" description="Low complexity" evidence="1">
    <location>
        <begin position="18"/>
        <end position="34"/>
    </location>
</feature>
<feature type="compositionally biased region" description="Polar residues" evidence="1">
    <location>
        <begin position="660"/>
        <end position="678"/>
    </location>
</feature>
<organism evidence="2 3">
    <name type="scientific">Polychaeton citri CBS 116435</name>
    <dbReference type="NCBI Taxonomy" id="1314669"/>
    <lineage>
        <taxon>Eukaryota</taxon>
        <taxon>Fungi</taxon>
        <taxon>Dikarya</taxon>
        <taxon>Ascomycota</taxon>
        <taxon>Pezizomycotina</taxon>
        <taxon>Dothideomycetes</taxon>
        <taxon>Dothideomycetidae</taxon>
        <taxon>Capnodiales</taxon>
        <taxon>Capnodiaceae</taxon>
        <taxon>Polychaeton</taxon>
    </lineage>
</organism>
<sequence>MDSKRPLNNRGAPPPLPSRGVSSSSLSLAPSSSSMTDAPPPSYEDSVAAQIWSASKAGQQLGAGDPRSSSTQSLVPSENAEQRHENDDHRRKLLMVYIHGFMGNETSFRSFPAHVHNLLAVLLAESHVVHTKIYPRYRSKRNITFARDDFSRWIEPHVDDEVDVVLLGHSMGGLLCGEIVLMPAEGEGYAGGRGVFKHRILGSINFDVPFLGMHPGIVKSGLASLFAPGGEESKPGDKYTYDDIGSVSDSGPATPGAGLQHYPTGISETLWTPGQPDPNFNPTFQNDVVLPVRKGWQSAWHFLSKHATSASDLGKATKKLVTSHLEFGGAMANYSELKLRYVRLRALEEESEDIRRSVAQNTAAFGVPSRVRFVNYYTACTGREKKTPEEVKEDEIPEEQAGLGAREGRTSLDVGGATAGSSVRSASPRISLEEYGEDGIVQKEILEPMQEMAPTPIDESQFEDWEDAAESITVGEPESQGDEGSHDTASLDATSPHTSTIAQIPEMPTKPPPLDVSFIKDETTRKLVEKEYSRATKAYEKAVRDREKAIQDSAKAQEKQSHKAKKDAEKASKDAEKARLKLEKEKAKAERKAKKQKPENEMSHAEKEERRMKQEKLRMENEGRRMRGEPQLSVLPEDEEPATPSTEEDASEQVSEELAQRSSRPSTVATASYRTETASSLVRSPSPSIVPSQSQTASSSRSRRPSTTTTASRSTRKAGESKKPKKERKFCTLPPKDSNGERDPCWIRVFMENVDEVGAHCGLFFVDERYERLVGDVAGRIEGWVNEESGRRVAQGEASPLQGCRGDVKR</sequence>
<feature type="compositionally biased region" description="Polar residues" evidence="1">
    <location>
        <begin position="487"/>
        <end position="502"/>
    </location>
</feature>
<feature type="compositionally biased region" description="Acidic residues" evidence="1">
    <location>
        <begin position="460"/>
        <end position="469"/>
    </location>
</feature>
<protein>
    <recommendedName>
        <fullName evidence="4">DUF676 domain-containing protein</fullName>
    </recommendedName>
</protein>
<feature type="compositionally biased region" description="Acidic residues" evidence="1">
    <location>
        <begin position="636"/>
        <end position="655"/>
    </location>
</feature>
<evidence type="ECO:0000313" key="3">
    <source>
        <dbReference type="Proteomes" id="UP000799441"/>
    </source>
</evidence>
<proteinExistence type="predicted"/>
<evidence type="ECO:0008006" key="4">
    <source>
        <dbReference type="Google" id="ProtNLM"/>
    </source>
</evidence>
<feature type="region of interest" description="Disordered" evidence="1">
    <location>
        <begin position="385"/>
        <end position="425"/>
    </location>
</feature>
<name>A0A9P4UMB7_9PEZI</name>
<feature type="compositionally biased region" description="Basic and acidic residues" evidence="1">
    <location>
        <begin position="518"/>
        <end position="628"/>
    </location>
</feature>
<dbReference type="Gene3D" id="3.40.50.1820">
    <property type="entry name" value="alpha/beta hydrolase"/>
    <property type="match status" value="1"/>
</dbReference>
<feature type="compositionally biased region" description="Low complexity" evidence="1">
    <location>
        <begin position="679"/>
        <end position="713"/>
    </location>
</feature>
<gene>
    <name evidence="2" type="ORF">K431DRAFT_286705</name>
</gene>
<dbReference type="EMBL" id="MU003811">
    <property type="protein sequence ID" value="KAF2719414.1"/>
    <property type="molecule type" value="Genomic_DNA"/>
</dbReference>